<accession>A0A834X8T5</accession>
<evidence type="ECO:0000313" key="2">
    <source>
        <dbReference type="Proteomes" id="UP000634136"/>
    </source>
</evidence>
<dbReference type="AlphaFoldDB" id="A0A834X8T5"/>
<dbReference type="EMBL" id="JAAIUW010000002">
    <property type="protein sequence ID" value="KAF7841088.1"/>
    <property type="molecule type" value="Genomic_DNA"/>
</dbReference>
<comment type="caution">
    <text evidence="1">The sequence shown here is derived from an EMBL/GenBank/DDBJ whole genome shotgun (WGS) entry which is preliminary data.</text>
</comment>
<name>A0A834X8T5_9FABA</name>
<gene>
    <name evidence="1" type="ORF">G2W53_003386</name>
</gene>
<dbReference type="Proteomes" id="UP000634136">
    <property type="component" value="Unassembled WGS sequence"/>
</dbReference>
<proteinExistence type="predicted"/>
<protein>
    <submittedName>
        <fullName evidence="1">Uncharacterized protein</fullName>
    </submittedName>
</protein>
<keyword evidence="2" id="KW-1185">Reference proteome</keyword>
<sequence>MGVLLPLSGSMLRGRGPLSKGAKYAATQVQKVTMIIVIGTSSSVASIYNNQL</sequence>
<evidence type="ECO:0000313" key="1">
    <source>
        <dbReference type="EMBL" id="KAF7841088.1"/>
    </source>
</evidence>
<reference evidence="1" key="1">
    <citation type="submission" date="2020-09" db="EMBL/GenBank/DDBJ databases">
        <title>Genome-Enabled Discovery of Anthraquinone Biosynthesis in Senna tora.</title>
        <authorList>
            <person name="Kang S.-H."/>
            <person name="Pandey R.P."/>
            <person name="Lee C.-M."/>
            <person name="Sim J.-S."/>
            <person name="Jeong J.-T."/>
            <person name="Choi B.-S."/>
            <person name="Jung M."/>
            <person name="Ginzburg D."/>
            <person name="Zhao K."/>
            <person name="Won S.Y."/>
            <person name="Oh T.-J."/>
            <person name="Yu Y."/>
            <person name="Kim N.-H."/>
            <person name="Lee O.R."/>
            <person name="Lee T.-H."/>
            <person name="Bashyal P."/>
            <person name="Kim T.-S."/>
            <person name="Lee W.-H."/>
            <person name="Kawkins C."/>
            <person name="Kim C.-K."/>
            <person name="Kim J.S."/>
            <person name="Ahn B.O."/>
            <person name="Rhee S.Y."/>
            <person name="Sohng J.K."/>
        </authorList>
    </citation>
    <scope>NUCLEOTIDE SEQUENCE</scope>
    <source>
        <tissue evidence="1">Leaf</tissue>
    </source>
</reference>
<organism evidence="1 2">
    <name type="scientific">Senna tora</name>
    <dbReference type="NCBI Taxonomy" id="362788"/>
    <lineage>
        <taxon>Eukaryota</taxon>
        <taxon>Viridiplantae</taxon>
        <taxon>Streptophyta</taxon>
        <taxon>Embryophyta</taxon>
        <taxon>Tracheophyta</taxon>
        <taxon>Spermatophyta</taxon>
        <taxon>Magnoliopsida</taxon>
        <taxon>eudicotyledons</taxon>
        <taxon>Gunneridae</taxon>
        <taxon>Pentapetalae</taxon>
        <taxon>rosids</taxon>
        <taxon>fabids</taxon>
        <taxon>Fabales</taxon>
        <taxon>Fabaceae</taxon>
        <taxon>Caesalpinioideae</taxon>
        <taxon>Cassia clade</taxon>
        <taxon>Senna</taxon>
    </lineage>
</organism>